<evidence type="ECO:0000313" key="3">
    <source>
        <dbReference type="Proteomes" id="UP001595698"/>
    </source>
</evidence>
<dbReference type="EMBL" id="JBHSBC010000008">
    <property type="protein sequence ID" value="MFC3980231.1"/>
    <property type="molecule type" value="Genomic_DNA"/>
</dbReference>
<accession>A0ABV8EX89</accession>
<dbReference type="Proteomes" id="UP001595698">
    <property type="component" value="Unassembled WGS sequence"/>
</dbReference>
<name>A0ABV8EX89_9ACTN</name>
<organism evidence="2 3">
    <name type="scientific">Streptosporangium jomthongense</name>
    <dbReference type="NCBI Taxonomy" id="1193683"/>
    <lineage>
        <taxon>Bacteria</taxon>
        <taxon>Bacillati</taxon>
        <taxon>Actinomycetota</taxon>
        <taxon>Actinomycetes</taxon>
        <taxon>Streptosporangiales</taxon>
        <taxon>Streptosporangiaceae</taxon>
        <taxon>Streptosporangium</taxon>
    </lineage>
</organism>
<feature type="region of interest" description="Disordered" evidence="1">
    <location>
        <begin position="1"/>
        <end position="60"/>
    </location>
</feature>
<dbReference type="RefSeq" id="WP_352012608.1">
    <property type="nucleotide sequence ID" value="NZ_JBHSBC010000008.1"/>
</dbReference>
<reference evidence="3" key="1">
    <citation type="journal article" date="2019" name="Int. J. Syst. Evol. Microbiol.">
        <title>The Global Catalogue of Microorganisms (GCM) 10K type strain sequencing project: providing services to taxonomists for standard genome sequencing and annotation.</title>
        <authorList>
            <consortium name="The Broad Institute Genomics Platform"/>
            <consortium name="The Broad Institute Genome Sequencing Center for Infectious Disease"/>
            <person name="Wu L."/>
            <person name="Ma J."/>
        </authorList>
    </citation>
    <scope>NUCLEOTIDE SEQUENCE [LARGE SCALE GENOMIC DNA]</scope>
    <source>
        <strain evidence="3">TBRC 7912</strain>
    </source>
</reference>
<comment type="caution">
    <text evidence="2">The sequence shown here is derived from an EMBL/GenBank/DDBJ whole genome shotgun (WGS) entry which is preliminary data.</text>
</comment>
<sequence length="128" mass="13587">MESVWSGDGVAGDKSAVRWKRVGTARERTTCERTAHGGRARPRSGSPHEGTGRGTAARPTPACTEHEHLTALGEAAAAVMESAPGVAACWLRAALNTFPPEQRGGREHTRLLGLLERALTLSGDRRPP</sequence>
<gene>
    <name evidence="2" type="ORF">ACFOYY_08880</name>
</gene>
<evidence type="ECO:0000256" key="1">
    <source>
        <dbReference type="SAM" id="MobiDB-lite"/>
    </source>
</evidence>
<evidence type="ECO:0000313" key="2">
    <source>
        <dbReference type="EMBL" id="MFC3980231.1"/>
    </source>
</evidence>
<keyword evidence="3" id="KW-1185">Reference proteome</keyword>
<feature type="compositionally biased region" description="Basic and acidic residues" evidence="1">
    <location>
        <begin position="24"/>
        <end position="35"/>
    </location>
</feature>
<proteinExistence type="predicted"/>
<protein>
    <submittedName>
        <fullName evidence="2">Uncharacterized protein</fullName>
    </submittedName>
</protein>